<gene>
    <name evidence="2" type="ORF">QSV35_13215</name>
</gene>
<evidence type="ECO:0000313" key="2">
    <source>
        <dbReference type="EMBL" id="MDL9980296.1"/>
    </source>
</evidence>
<keyword evidence="3" id="KW-1185">Reference proteome</keyword>
<feature type="region of interest" description="Disordered" evidence="1">
    <location>
        <begin position="252"/>
        <end position="271"/>
    </location>
</feature>
<evidence type="ECO:0008006" key="4">
    <source>
        <dbReference type="Google" id="ProtNLM"/>
    </source>
</evidence>
<dbReference type="Gene3D" id="3.40.50.2000">
    <property type="entry name" value="Glycogen Phosphorylase B"/>
    <property type="match status" value="1"/>
</dbReference>
<evidence type="ECO:0000256" key="1">
    <source>
        <dbReference type="SAM" id="MobiDB-lite"/>
    </source>
</evidence>
<dbReference type="EMBL" id="JASXSZ010000004">
    <property type="protein sequence ID" value="MDL9980296.1"/>
    <property type="molecule type" value="Genomic_DNA"/>
</dbReference>
<dbReference type="RefSeq" id="WP_286289252.1">
    <property type="nucleotide sequence ID" value="NZ_JASXSZ010000004.1"/>
</dbReference>
<reference evidence="2 3" key="1">
    <citation type="submission" date="2023-06" db="EMBL/GenBank/DDBJ databases">
        <title>Microbacterium sp. nov., isolated from a waste landfill.</title>
        <authorList>
            <person name="Wen W."/>
        </authorList>
    </citation>
    <scope>NUCLEOTIDE SEQUENCE [LARGE SCALE GENOMIC DNA]</scope>
    <source>
        <strain evidence="2 3">ASV49</strain>
    </source>
</reference>
<protein>
    <recommendedName>
        <fullName evidence="4">Glycosyltransferase</fullName>
    </recommendedName>
</protein>
<sequence>MVGVRSAMTRPHLTFVLIANPRRSFARPTVAALFDVAERLRSDGLTSEVLLVGGHPEAALEYAKRRWPTYTRANVRTLPEESLPKEDRLARALDGATGTHVCLIDDGDLISAKFARAALSMIDAAGSARIAVYPEYVVPTDDVTQIWRNESSDSGPITYLELLAGMPWQGPVMTTKPLLADHLDRGEVRGRTPADLIWFWAVHSSASGVSHVVAPATTCFRDSSINGSTYPSRAVIPGVDLASLMARTTVGGRRPDAHAPPSLGRVPSGSVIGGRSRRAMRRLVEAVSRRASQRLGLRDGIHHIVDRSTFKAAIRANPSALKGLNSLHVNDMRVARDDGYSQELVAAVTNLGEHTAAVVAVGWLDLHAEGRRALNYAKALDAFSGYSGRTAILAVDDPSMTVHDVIPGSIRYLDLDLHGKGWSAELRARFLAQLVMLVDCSLAIASAPVLADAAARFPELVSATRVIALEGALEPATAIPDGITVIADSQAGADTLKSRVIGAGVEILVHEQPSASRPIELARGTRAYTNEFFTRHNPFRVLIAAAQEEMQPLYRGWSTELVDTDTPLELVFMPLEARCAVPPGALNPAQNYLGIFPGGLAGVDTYGFHAVVTTDTDADMSRVIVDALSLGLPVVAWGAGSPKHTIVDGVTGLCADTTLEVIDALGRLAGDVSLRRRLVEAGHIMVAQNYSWEAFTQSVAQDLIAPRARH</sequence>
<name>A0ABT7N0V6_9MICO</name>
<proteinExistence type="predicted"/>
<evidence type="ECO:0000313" key="3">
    <source>
        <dbReference type="Proteomes" id="UP001235064"/>
    </source>
</evidence>
<dbReference type="SUPFAM" id="SSF53756">
    <property type="entry name" value="UDP-Glycosyltransferase/glycogen phosphorylase"/>
    <property type="match status" value="1"/>
</dbReference>
<organism evidence="2 3">
    <name type="scientific">Microbacterium candidum</name>
    <dbReference type="NCBI Taxonomy" id="3041922"/>
    <lineage>
        <taxon>Bacteria</taxon>
        <taxon>Bacillati</taxon>
        <taxon>Actinomycetota</taxon>
        <taxon>Actinomycetes</taxon>
        <taxon>Micrococcales</taxon>
        <taxon>Microbacteriaceae</taxon>
        <taxon>Microbacterium</taxon>
    </lineage>
</organism>
<accession>A0ABT7N0V6</accession>
<dbReference type="Proteomes" id="UP001235064">
    <property type="component" value="Unassembled WGS sequence"/>
</dbReference>
<comment type="caution">
    <text evidence="2">The sequence shown here is derived from an EMBL/GenBank/DDBJ whole genome shotgun (WGS) entry which is preliminary data.</text>
</comment>